<dbReference type="Gene3D" id="3.40.190.10">
    <property type="entry name" value="Periplasmic binding protein-like II"/>
    <property type="match status" value="1"/>
</dbReference>
<evidence type="ECO:0000259" key="1">
    <source>
        <dbReference type="Pfam" id="PF00496"/>
    </source>
</evidence>
<dbReference type="InterPro" id="IPR030678">
    <property type="entry name" value="Peptide/Ni-bd"/>
</dbReference>
<name>A0ABS1Q1R3_9ACTN</name>
<dbReference type="SUPFAM" id="SSF53850">
    <property type="entry name" value="Periplasmic binding protein-like II"/>
    <property type="match status" value="1"/>
</dbReference>
<dbReference type="Pfam" id="PF00496">
    <property type="entry name" value="SBP_bac_5"/>
    <property type="match status" value="1"/>
</dbReference>
<comment type="caution">
    <text evidence="2">The sequence shown here is derived from an EMBL/GenBank/DDBJ whole genome shotgun (WGS) entry which is preliminary data.</text>
</comment>
<dbReference type="InterPro" id="IPR039424">
    <property type="entry name" value="SBP_5"/>
</dbReference>
<organism evidence="2 3">
    <name type="scientific">Streptomyces endocoffeicus</name>
    <dbReference type="NCBI Taxonomy" id="2898945"/>
    <lineage>
        <taxon>Bacteria</taxon>
        <taxon>Bacillati</taxon>
        <taxon>Actinomycetota</taxon>
        <taxon>Actinomycetes</taxon>
        <taxon>Kitasatosporales</taxon>
        <taxon>Streptomycetaceae</taxon>
        <taxon>Streptomyces</taxon>
    </lineage>
</organism>
<dbReference type="RefSeq" id="WP_201856426.1">
    <property type="nucleotide sequence ID" value="NZ_JAERRG010000024.1"/>
</dbReference>
<dbReference type="EMBL" id="JAERRG010000024">
    <property type="protein sequence ID" value="MBL1118608.1"/>
    <property type="molecule type" value="Genomic_DNA"/>
</dbReference>
<dbReference type="Gene3D" id="3.10.105.10">
    <property type="entry name" value="Dipeptide-binding Protein, Domain 3"/>
    <property type="match status" value="1"/>
</dbReference>
<dbReference type="PIRSF" id="PIRSF002741">
    <property type="entry name" value="MppA"/>
    <property type="match status" value="1"/>
</dbReference>
<feature type="domain" description="Solute-binding protein family 5" evidence="1">
    <location>
        <begin position="69"/>
        <end position="418"/>
    </location>
</feature>
<reference evidence="2 3" key="1">
    <citation type="submission" date="2021-01" db="EMBL/GenBank/DDBJ databases">
        <title>WGS of actinomycetes isolated from Thailand.</title>
        <authorList>
            <person name="Thawai C."/>
        </authorList>
    </citation>
    <scope>NUCLEOTIDE SEQUENCE [LARGE SCALE GENOMIC DNA]</scope>
    <source>
        <strain evidence="2 3">CA3R110</strain>
    </source>
</reference>
<dbReference type="PANTHER" id="PTHR30290">
    <property type="entry name" value="PERIPLASMIC BINDING COMPONENT OF ABC TRANSPORTER"/>
    <property type="match status" value="1"/>
</dbReference>
<keyword evidence="3" id="KW-1185">Reference proteome</keyword>
<evidence type="ECO:0000313" key="3">
    <source>
        <dbReference type="Proteomes" id="UP000621510"/>
    </source>
</evidence>
<protein>
    <submittedName>
        <fullName evidence="2">ABC transporter substrate-binding protein</fullName>
    </submittedName>
</protein>
<sequence length="506" mass="54053">MAVAASALNACSSPSAGSKAVSDEITIADHAIPQSLDPMSSASYETTQLTFLWGGYLTNYADGKDSGSPQLAKSVTASPDGLTWTVKLRSGLKFSDGSALTSKDVVASLDRILSTPNVAGDNFIGPVMSSIKKVTAPDDNTVSLAMSRPYPGLPAALSTPEMIILPASAIAKGDSFWKHPVSAGRFKLDTLDTTNGKFTLSANPNYYDTTPRKVKKINFVAVTDAATRLAQLKSGQVDYADNIPGNLLSQVKSPLTLDTAKWNGGQMGLSVNFNDPIAGDKRVRQAISLAVNRQQIAASALGGERVGLPLYGIPWNQDNDSPNVKATKQNIAAAKAKLKGTKCQNGCTIPLVTVTDSAWQVPLVAQVVQQQLKAIGIRLEIENTTFNQVGDRLKQGDWGLFTRWIGYYENTQTYLGGYIYGDPRSGNNANFWGTLPTKPDMPELKALSDRMKTASSSEAPGLVEKINEEYAKELPSIPLTTLSYVGVSRFPSNVIHSVGASYLVLP</sequence>
<dbReference type="Proteomes" id="UP000621510">
    <property type="component" value="Unassembled WGS sequence"/>
</dbReference>
<proteinExistence type="predicted"/>
<dbReference type="CDD" id="cd00995">
    <property type="entry name" value="PBP2_NikA_DppA_OppA_like"/>
    <property type="match status" value="1"/>
</dbReference>
<accession>A0ABS1Q1R3</accession>
<dbReference type="InterPro" id="IPR000914">
    <property type="entry name" value="SBP_5_dom"/>
</dbReference>
<gene>
    <name evidence="2" type="ORF">JK364_40510</name>
</gene>
<evidence type="ECO:0000313" key="2">
    <source>
        <dbReference type="EMBL" id="MBL1118608.1"/>
    </source>
</evidence>